<dbReference type="SMART" id="SM00454">
    <property type="entry name" value="SAM"/>
    <property type="match status" value="1"/>
</dbReference>
<dbReference type="PANTHER" id="PTHR24198:SF191">
    <property type="entry name" value="RABANKYRIN-5-LIKE"/>
    <property type="match status" value="1"/>
</dbReference>
<dbReference type="Gene3D" id="1.10.150.50">
    <property type="entry name" value="Transcription Factor, Ets-1"/>
    <property type="match status" value="1"/>
</dbReference>
<dbReference type="PROSITE" id="PS50088">
    <property type="entry name" value="ANK_REPEAT"/>
    <property type="match status" value="1"/>
</dbReference>
<evidence type="ECO:0000313" key="5">
    <source>
        <dbReference type="EMBL" id="KAK2582375.1"/>
    </source>
</evidence>
<dbReference type="InterPro" id="IPR013761">
    <property type="entry name" value="SAM/pointed_sf"/>
</dbReference>
<reference evidence="5" key="2">
    <citation type="journal article" date="2023" name="Commun. Biol.">
        <title>Intrasexual cuticular hydrocarbon dimorphism in a wasp sheds light on hydrocarbon biosynthesis genes in Hymenoptera.</title>
        <authorList>
            <person name="Moris V.C."/>
            <person name="Podsiadlowski L."/>
            <person name="Martin S."/>
            <person name="Oeyen J.P."/>
            <person name="Donath A."/>
            <person name="Petersen M."/>
            <person name="Wilbrandt J."/>
            <person name="Misof B."/>
            <person name="Liedtke D."/>
            <person name="Thamm M."/>
            <person name="Scheiner R."/>
            <person name="Schmitt T."/>
            <person name="Niehuis O."/>
        </authorList>
    </citation>
    <scope>NUCLEOTIDE SEQUENCE</scope>
    <source>
        <strain evidence="5">GBR_01_08_01A</strain>
    </source>
</reference>
<dbReference type="EMBL" id="JAIFRP010000031">
    <property type="protein sequence ID" value="KAK2582375.1"/>
    <property type="molecule type" value="Genomic_DNA"/>
</dbReference>
<dbReference type="SUPFAM" id="SSF48403">
    <property type="entry name" value="Ankyrin repeat"/>
    <property type="match status" value="1"/>
</dbReference>
<dbReference type="AlphaFoldDB" id="A0AAD9RMA9"/>
<evidence type="ECO:0000259" key="4">
    <source>
        <dbReference type="PROSITE" id="PS50105"/>
    </source>
</evidence>
<dbReference type="SMART" id="SM00248">
    <property type="entry name" value="ANK"/>
    <property type="match status" value="3"/>
</dbReference>
<comment type="caution">
    <text evidence="5">The sequence shown here is derived from an EMBL/GenBank/DDBJ whole genome shotgun (WGS) entry which is preliminary data.</text>
</comment>
<accession>A0AAD9RMA9</accession>
<name>A0AAD9RMA9_9HYME</name>
<proteinExistence type="predicted"/>
<dbReference type="Pfam" id="PF12796">
    <property type="entry name" value="Ank_2"/>
    <property type="match status" value="1"/>
</dbReference>
<dbReference type="Pfam" id="PF00536">
    <property type="entry name" value="SAM_1"/>
    <property type="match status" value="1"/>
</dbReference>
<dbReference type="Proteomes" id="UP001258017">
    <property type="component" value="Unassembled WGS sequence"/>
</dbReference>
<evidence type="ECO:0000256" key="2">
    <source>
        <dbReference type="ARBA" id="ARBA00023043"/>
    </source>
</evidence>
<sequence>MMDTKDNTIRENVEDENSKQMIESTVVKLLRTQEYTLNAVNNYGENLLHISAAYGCSVIITEILKKKENCQIINRKNKFGWTPLMQAIRNKNIDTVKLLLQRKSNVNDSTYLGISVLSIASAISKEMFQTIYKNCPSALSNATHDDISPLCVAALKNDKDLFFSLVDMGLDISKANEYTHIVMKQSKIPEIAILAKSYCEIEDYWNDVSDDIEIETESSNKKYNNVFLTKYGDKPQYISDNNNNNNKIPSISINACHTRTNKLSNLMENTKQFNKKKQSQFLNLDLLSVITSSQEQSLISPILSHSPSKEFPISPNIYFVQNNTTNLATVSETDVEDEPVTEIRNCKDISECCIFARSSAHSPVILKRLQSIRPPDLDLTSIQKDHNTTLEFIPEFSPISSPNVPTCINDENVFGNSTPTPPHYRTPPKGMVLNSQQTKMIVFLKRFGLSHHISTFLEEEIDMDLMLTLSDNDLKEIGIKDKAERITILTAIKKYQNSEVK</sequence>
<dbReference type="PROSITE" id="PS50105">
    <property type="entry name" value="SAM_DOMAIN"/>
    <property type="match status" value="1"/>
</dbReference>
<dbReference type="InterPro" id="IPR001660">
    <property type="entry name" value="SAM"/>
</dbReference>
<keyword evidence="6" id="KW-1185">Reference proteome</keyword>
<dbReference type="Gene3D" id="1.25.40.20">
    <property type="entry name" value="Ankyrin repeat-containing domain"/>
    <property type="match status" value="1"/>
</dbReference>
<evidence type="ECO:0000256" key="1">
    <source>
        <dbReference type="ARBA" id="ARBA00022737"/>
    </source>
</evidence>
<feature type="domain" description="SAM" evidence="4">
    <location>
        <begin position="443"/>
        <end position="498"/>
    </location>
</feature>
<dbReference type="PROSITE" id="PS50297">
    <property type="entry name" value="ANK_REP_REGION"/>
    <property type="match status" value="1"/>
</dbReference>
<dbReference type="CDD" id="cd09487">
    <property type="entry name" value="SAM_superfamily"/>
    <property type="match status" value="1"/>
</dbReference>
<keyword evidence="1" id="KW-0677">Repeat</keyword>
<dbReference type="SUPFAM" id="SSF47769">
    <property type="entry name" value="SAM/Pointed domain"/>
    <property type="match status" value="1"/>
</dbReference>
<dbReference type="InterPro" id="IPR036770">
    <property type="entry name" value="Ankyrin_rpt-contain_sf"/>
</dbReference>
<reference evidence="5" key="1">
    <citation type="submission" date="2021-08" db="EMBL/GenBank/DDBJ databases">
        <authorList>
            <person name="Misof B."/>
            <person name="Oliver O."/>
            <person name="Podsiadlowski L."/>
            <person name="Donath A."/>
            <person name="Peters R."/>
            <person name="Mayer C."/>
            <person name="Rust J."/>
            <person name="Gunkel S."/>
            <person name="Lesny P."/>
            <person name="Martin S."/>
            <person name="Oeyen J.P."/>
            <person name="Petersen M."/>
            <person name="Panagiotis P."/>
            <person name="Wilbrandt J."/>
            <person name="Tanja T."/>
        </authorList>
    </citation>
    <scope>NUCLEOTIDE SEQUENCE</scope>
    <source>
        <strain evidence="5">GBR_01_08_01A</strain>
        <tissue evidence="5">Thorax + abdomen</tissue>
    </source>
</reference>
<gene>
    <name evidence="5" type="ORF">KPH14_004705</name>
</gene>
<evidence type="ECO:0000256" key="3">
    <source>
        <dbReference type="PROSITE-ProRule" id="PRU00023"/>
    </source>
</evidence>
<dbReference type="InterPro" id="IPR002110">
    <property type="entry name" value="Ankyrin_rpt"/>
</dbReference>
<evidence type="ECO:0000313" key="6">
    <source>
        <dbReference type="Proteomes" id="UP001258017"/>
    </source>
</evidence>
<protein>
    <recommendedName>
        <fullName evidence="4">SAM domain-containing protein</fullName>
    </recommendedName>
</protein>
<dbReference type="PANTHER" id="PTHR24198">
    <property type="entry name" value="ANKYRIN REPEAT AND PROTEIN KINASE DOMAIN-CONTAINING PROTEIN"/>
    <property type="match status" value="1"/>
</dbReference>
<keyword evidence="2 3" id="KW-0040">ANK repeat</keyword>
<feature type="repeat" description="ANK" evidence="3">
    <location>
        <begin position="79"/>
        <end position="111"/>
    </location>
</feature>
<organism evidence="5 6">
    <name type="scientific">Odynerus spinipes</name>
    <dbReference type="NCBI Taxonomy" id="1348599"/>
    <lineage>
        <taxon>Eukaryota</taxon>
        <taxon>Metazoa</taxon>
        <taxon>Ecdysozoa</taxon>
        <taxon>Arthropoda</taxon>
        <taxon>Hexapoda</taxon>
        <taxon>Insecta</taxon>
        <taxon>Pterygota</taxon>
        <taxon>Neoptera</taxon>
        <taxon>Endopterygota</taxon>
        <taxon>Hymenoptera</taxon>
        <taxon>Apocrita</taxon>
        <taxon>Aculeata</taxon>
        <taxon>Vespoidea</taxon>
        <taxon>Vespidae</taxon>
        <taxon>Eumeninae</taxon>
        <taxon>Odynerus</taxon>
    </lineage>
</organism>